<evidence type="ECO:0000313" key="2">
    <source>
        <dbReference type="Proteomes" id="UP000076502"/>
    </source>
</evidence>
<dbReference type="AlphaFoldDB" id="A0A154PQL7"/>
<keyword evidence="2" id="KW-1185">Reference proteome</keyword>
<evidence type="ECO:0000313" key="1">
    <source>
        <dbReference type="EMBL" id="KZC14027.1"/>
    </source>
</evidence>
<dbReference type="Proteomes" id="UP000076502">
    <property type="component" value="Unassembled WGS sequence"/>
</dbReference>
<dbReference type="STRING" id="178035.A0A154PQL7"/>
<protein>
    <submittedName>
        <fullName evidence="1">Uncharacterized protein</fullName>
    </submittedName>
</protein>
<proteinExistence type="predicted"/>
<name>A0A154PQL7_DUFNO</name>
<sequence length="115" mass="13133">MYGQQSDQLMLRREFEAQVWNADETFADCFHDKVTLANRVHVALRFEIIGYIIGGIPSQKLRTQAKVHCYQFIETMLTAFATSLPSSYATSRCWYTSCGLPSDRQRWTAAGQEAT</sequence>
<accession>A0A154PQL7</accession>
<dbReference type="EMBL" id="KQ435031">
    <property type="protein sequence ID" value="KZC14027.1"/>
    <property type="molecule type" value="Genomic_DNA"/>
</dbReference>
<gene>
    <name evidence="1" type="ORF">WN55_06234</name>
</gene>
<organism evidence="1 2">
    <name type="scientific">Dufourea novaeangliae</name>
    <name type="common">Sweat bee</name>
    <dbReference type="NCBI Taxonomy" id="178035"/>
    <lineage>
        <taxon>Eukaryota</taxon>
        <taxon>Metazoa</taxon>
        <taxon>Ecdysozoa</taxon>
        <taxon>Arthropoda</taxon>
        <taxon>Hexapoda</taxon>
        <taxon>Insecta</taxon>
        <taxon>Pterygota</taxon>
        <taxon>Neoptera</taxon>
        <taxon>Endopterygota</taxon>
        <taxon>Hymenoptera</taxon>
        <taxon>Apocrita</taxon>
        <taxon>Aculeata</taxon>
        <taxon>Apoidea</taxon>
        <taxon>Anthophila</taxon>
        <taxon>Halictidae</taxon>
        <taxon>Rophitinae</taxon>
        <taxon>Dufourea</taxon>
    </lineage>
</organism>
<reference evidence="1 2" key="1">
    <citation type="submission" date="2015-07" db="EMBL/GenBank/DDBJ databases">
        <title>The genome of Dufourea novaeangliae.</title>
        <authorList>
            <person name="Pan H."/>
            <person name="Kapheim K."/>
        </authorList>
    </citation>
    <scope>NUCLEOTIDE SEQUENCE [LARGE SCALE GENOMIC DNA]</scope>
    <source>
        <strain evidence="1">0120121106</strain>
        <tissue evidence="1">Whole body</tissue>
    </source>
</reference>